<name>A0A7T0PB23_9CORY</name>
<dbReference type="KEGG" id="cliz:G7Y31_10780"/>
<organism evidence="1 2">
    <name type="scientific">Corynebacterium lizhenjunii</name>
    <dbReference type="NCBI Taxonomy" id="2709394"/>
    <lineage>
        <taxon>Bacteria</taxon>
        <taxon>Bacillati</taxon>
        <taxon>Actinomycetota</taxon>
        <taxon>Actinomycetes</taxon>
        <taxon>Mycobacteriales</taxon>
        <taxon>Corynebacteriaceae</taxon>
        <taxon>Corynebacterium</taxon>
    </lineage>
</organism>
<dbReference type="AlphaFoldDB" id="A0A7T0PB23"/>
<dbReference type="EMBL" id="CP064954">
    <property type="protein sequence ID" value="QPK78975.1"/>
    <property type="molecule type" value="Genomic_DNA"/>
</dbReference>
<keyword evidence="1" id="KW-0808">Transferase</keyword>
<evidence type="ECO:0000313" key="2">
    <source>
        <dbReference type="Proteomes" id="UP000594681"/>
    </source>
</evidence>
<gene>
    <name evidence="1" type="ORF">G7Y31_10780</name>
</gene>
<keyword evidence="1" id="KW-0489">Methyltransferase</keyword>
<dbReference type="PRINTS" id="PR00419">
    <property type="entry name" value="ADXRDTASE"/>
</dbReference>
<protein>
    <submittedName>
        <fullName evidence="1">Methylenetetrahydrofolate--tRNA-(Uracil-5-)-methyltransferase</fullName>
    </submittedName>
</protein>
<reference evidence="1 2" key="1">
    <citation type="submission" date="2020-11" db="EMBL/GenBank/DDBJ databases">
        <title>Corynebacterium sp. ZJ-599.</title>
        <authorList>
            <person name="Zhou J."/>
        </authorList>
    </citation>
    <scope>NUCLEOTIDE SEQUENCE [LARGE SCALE GENOMIC DNA]</scope>
    <source>
        <strain evidence="1 2">ZJ-599</strain>
    </source>
</reference>
<dbReference type="Proteomes" id="UP000594681">
    <property type="component" value="Chromosome"/>
</dbReference>
<dbReference type="SUPFAM" id="SSF51971">
    <property type="entry name" value="Nucleotide-binding domain"/>
    <property type="match status" value="1"/>
</dbReference>
<dbReference type="GO" id="GO:0032259">
    <property type="term" value="P:methylation"/>
    <property type="evidence" value="ECO:0007669"/>
    <property type="project" value="UniProtKB-KW"/>
</dbReference>
<sequence>MRNPQRIAIIGEGPAALSAAENLLRAGMCVDLISARTAPFGLLRRFAGLSGVLAEAVAGAADGPAHCAAGMVPRLRLIGNVRVGSGPDADITHRELHQLASRGDRELIILELKARGVAVTTWEGLCAPAQLADAPEDWATVISRAQLAPVCF</sequence>
<accession>A0A7T0PB23</accession>
<dbReference type="GO" id="GO:0008168">
    <property type="term" value="F:methyltransferase activity"/>
    <property type="evidence" value="ECO:0007669"/>
    <property type="project" value="UniProtKB-KW"/>
</dbReference>
<proteinExistence type="predicted"/>
<dbReference type="RefSeq" id="WP_165007436.1">
    <property type="nucleotide sequence ID" value="NZ_CP064954.1"/>
</dbReference>
<evidence type="ECO:0000313" key="1">
    <source>
        <dbReference type="EMBL" id="QPK78975.1"/>
    </source>
</evidence>
<dbReference type="Gene3D" id="3.40.50.720">
    <property type="entry name" value="NAD(P)-binding Rossmann-like Domain"/>
    <property type="match status" value="1"/>
</dbReference>
<keyword evidence="2" id="KW-1185">Reference proteome</keyword>